<dbReference type="Pfam" id="PF13181">
    <property type="entry name" value="TPR_8"/>
    <property type="match status" value="1"/>
</dbReference>
<dbReference type="PROSITE" id="PS50937">
    <property type="entry name" value="HTH_MERR_2"/>
    <property type="match status" value="1"/>
</dbReference>
<dbReference type="EMBL" id="CP036298">
    <property type="protein sequence ID" value="QDV21979.1"/>
    <property type="molecule type" value="Genomic_DNA"/>
</dbReference>
<dbReference type="SUPFAM" id="SSF46955">
    <property type="entry name" value="Putative DNA-binding domain"/>
    <property type="match status" value="1"/>
</dbReference>
<dbReference type="Proteomes" id="UP000318017">
    <property type="component" value="Chromosome"/>
</dbReference>
<dbReference type="InterPro" id="IPR019734">
    <property type="entry name" value="TPR_rpt"/>
</dbReference>
<name>A0A518G053_9BACT</name>
<sequence>MYLTDVDNRNSDAISTDHLYTPAMLAELLHVSVRIIRRWQRSGLLTPTTKIMELPYFDYAELTTAKALARWMQQGVSVQSIEQQLAAFRTRLGAVSVPVRELIQQLPISVDGKSLVLRHGESHIESSGQFRLEFEVETEPDSEQESPATIQFREPSSAAAPGRLGVAGRPAKGAPAVAEEAMIEQAILAEDDGDLETAVDWYRSALAAYGPKADTCFQVAELLYRQGDLCGARERYFTALELNPDLVEARANLGCVLAECGQADLAVAAFEGALEQYADYADVHFHLARALDDSGHAIQAAEHWMRFLELAPDSPWADEAKQRIQATAPMLDM</sequence>
<dbReference type="PANTHER" id="PTHR44366:SF1">
    <property type="entry name" value="UDP-N-ACETYLGLUCOSAMINE--PEPTIDE N-ACETYLGLUCOSAMINYLTRANSFERASE 110 KDA SUBUNIT"/>
    <property type="match status" value="1"/>
</dbReference>
<evidence type="ECO:0000313" key="2">
    <source>
        <dbReference type="EMBL" id="QDV21979.1"/>
    </source>
</evidence>
<dbReference type="SMART" id="SM00028">
    <property type="entry name" value="TPR"/>
    <property type="match status" value="4"/>
</dbReference>
<dbReference type="InterPro" id="IPR009061">
    <property type="entry name" value="DNA-bd_dom_put_sf"/>
</dbReference>
<dbReference type="SUPFAM" id="SSF48452">
    <property type="entry name" value="TPR-like"/>
    <property type="match status" value="1"/>
</dbReference>
<dbReference type="InterPro" id="IPR000551">
    <property type="entry name" value="MerR-type_HTH_dom"/>
</dbReference>
<proteinExistence type="predicted"/>
<keyword evidence="3" id="KW-1185">Reference proteome</keyword>
<dbReference type="PANTHER" id="PTHR44366">
    <property type="entry name" value="UDP-N-ACETYLGLUCOSAMINE--PEPTIDE N-ACETYLGLUCOSAMINYLTRANSFERASE 110 KDA SUBUNIT"/>
    <property type="match status" value="1"/>
</dbReference>
<protein>
    <submittedName>
        <fullName evidence="2">Photosystem I assembly protein Ycf3</fullName>
    </submittedName>
</protein>
<feature type="domain" description="HTH merR-type" evidence="1">
    <location>
        <begin position="19"/>
        <end position="87"/>
    </location>
</feature>
<dbReference type="GO" id="GO:0006355">
    <property type="term" value="P:regulation of DNA-templated transcription"/>
    <property type="evidence" value="ECO:0007669"/>
    <property type="project" value="InterPro"/>
</dbReference>
<organism evidence="2 3">
    <name type="scientific">Aureliella helgolandensis</name>
    <dbReference type="NCBI Taxonomy" id="2527968"/>
    <lineage>
        <taxon>Bacteria</taxon>
        <taxon>Pseudomonadati</taxon>
        <taxon>Planctomycetota</taxon>
        <taxon>Planctomycetia</taxon>
        <taxon>Pirellulales</taxon>
        <taxon>Pirellulaceae</taxon>
        <taxon>Aureliella</taxon>
    </lineage>
</organism>
<dbReference type="Pfam" id="PF13411">
    <property type="entry name" value="MerR_1"/>
    <property type="match status" value="1"/>
</dbReference>
<dbReference type="AlphaFoldDB" id="A0A518G053"/>
<accession>A0A518G053</accession>
<dbReference type="OrthoDB" id="261498at2"/>
<dbReference type="GO" id="GO:0097363">
    <property type="term" value="F:protein O-acetylglucosaminyltransferase activity"/>
    <property type="evidence" value="ECO:0007669"/>
    <property type="project" value="TreeGrafter"/>
</dbReference>
<dbReference type="GO" id="GO:0006493">
    <property type="term" value="P:protein O-linked glycosylation"/>
    <property type="evidence" value="ECO:0007669"/>
    <property type="project" value="InterPro"/>
</dbReference>
<dbReference type="KEGG" id="ahel:Q31a_02580"/>
<evidence type="ECO:0000259" key="1">
    <source>
        <dbReference type="PROSITE" id="PS50937"/>
    </source>
</evidence>
<dbReference type="Gene3D" id="1.10.1660.10">
    <property type="match status" value="1"/>
</dbReference>
<reference evidence="2 3" key="1">
    <citation type="submission" date="2019-02" db="EMBL/GenBank/DDBJ databases">
        <title>Deep-cultivation of Planctomycetes and their phenomic and genomic characterization uncovers novel biology.</title>
        <authorList>
            <person name="Wiegand S."/>
            <person name="Jogler M."/>
            <person name="Boedeker C."/>
            <person name="Pinto D."/>
            <person name="Vollmers J."/>
            <person name="Rivas-Marin E."/>
            <person name="Kohn T."/>
            <person name="Peeters S.H."/>
            <person name="Heuer A."/>
            <person name="Rast P."/>
            <person name="Oberbeckmann S."/>
            <person name="Bunk B."/>
            <person name="Jeske O."/>
            <person name="Meyerdierks A."/>
            <person name="Storesund J.E."/>
            <person name="Kallscheuer N."/>
            <person name="Luecker S."/>
            <person name="Lage O.M."/>
            <person name="Pohl T."/>
            <person name="Merkel B.J."/>
            <person name="Hornburger P."/>
            <person name="Mueller R.-W."/>
            <person name="Bruemmer F."/>
            <person name="Labrenz M."/>
            <person name="Spormann A.M."/>
            <person name="Op den Camp H."/>
            <person name="Overmann J."/>
            <person name="Amann R."/>
            <person name="Jetten M.S.M."/>
            <person name="Mascher T."/>
            <person name="Medema M.H."/>
            <person name="Devos D.P."/>
            <person name="Kaster A.-K."/>
            <person name="Ovreas L."/>
            <person name="Rohde M."/>
            <person name="Galperin M.Y."/>
            <person name="Jogler C."/>
        </authorList>
    </citation>
    <scope>NUCLEOTIDE SEQUENCE [LARGE SCALE GENOMIC DNA]</scope>
    <source>
        <strain evidence="2 3">Q31a</strain>
    </source>
</reference>
<evidence type="ECO:0000313" key="3">
    <source>
        <dbReference type="Proteomes" id="UP000318017"/>
    </source>
</evidence>
<dbReference type="GO" id="GO:0003677">
    <property type="term" value="F:DNA binding"/>
    <property type="evidence" value="ECO:0007669"/>
    <property type="project" value="InterPro"/>
</dbReference>
<gene>
    <name evidence="2" type="primary">ycf3</name>
    <name evidence="2" type="ORF">Q31a_02580</name>
</gene>
<dbReference type="InterPro" id="IPR011990">
    <property type="entry name" value="TPR-like_helical_dom_sf"/>
</dbReference>
<dbReference type="RefSeq" id="WP_145072788.1">
    <property type="nucleotide sequence ID" value="NZ_CP036298.1"/>
</dbReference>
<dbReference type="Gene3D" id="1.25.40.10">
    <property type="entry name" value="Tetratricopeptide repeat domain"/>
    <property type="match status" value="1"/>
</dbReference>
<dbReference type="InterPro" id="IPR037919">
    <property type="entry name" value="OGT"/>
</dbReference>